<feature type="compositionally biased region" description="Basic and acidic residues" evidence="1">
    <location>
        <begin position="57"/>
        <end position="67"/>
    </location>
</feature>
<evidence type="ECO:0000313" key="3">
    <source>
        <dbReference type="Proteomes" id="UP000032545"/>
    </source>
</evidence>
<dbReference type="EMBL" id="JYFN01000010">
    <property type="protein sequence ID" value="KJE23915.1"/>
    <property type="molecule type" value="Genomic_DNA"/>
</dbReference>
<reference evidence="3" key="1">
    <citation type="submission" date="2015-02" db="EMBL/GenBank/DDBJ databases">
        <title>Draft Genome of Frankia sp. CpI1-S.</title>
        <authorList>
            <person name="Oshone R.T."/>
            <person name="Ngom M."/>
            <person name="Ghodhbane-Gtari F."/>
            <person name="Gtari M."/>
            <person name="Morris K."/>
            <person name="Thomas K."/>
            <person name="Sen A."/>
            <person name="Tisa L.S."/>
        </authorList>
    </citation>
    <scope>NUCLEOTIDE SEQUENCE [LARGE SCALE GENOMIC DNA]</scope>
    <source>
        <strain evidence="3">CpI1-S</strain>
    </source>
</reference>
<gene>
    <name evidence="2" type="ORF">FF36_01849</name>
</gene>
<reference evidence="2 3" key="2">
    <citation type="journal article" date="2016" name="Genome Announc.">
        <title>Permanent Draft Genome Sequences for Two Variants of Frankia sp. Strain CpI1, the First Frankia Strain Isolated from Root Nodules of Comptonia peregrina.</title>
        <authorList>
            <person name="Oshone R."/>
            <person name="Hurst S.G.IV."/>
            <person name="Abebe-Akele F."/>
            <person name="Simpson S."/>
            <person name="Morris K."/>
            <person name="Thomas W.K."/>
            <person name="Tisa L.S."/>
        </authorList>
    </citation>
    <scope>NUCLEOTIDE SEQUENCE [LARGE SCALE GENOMIC DNA]</scope>
    <source>
        <strain evidence="3">CpI1-S</strain>
    </source>
</reference>
<organism evidence="2 3">
    <name type="scientific">Frankia torreyi</name>
    <dbReference type="NCBI Taxonomy" id="1856"/>
    <lineage>
        <taxon>Bacteria</taxon>
        <taxon>Bacillati</taxon>
        <taxon>Actinomycetota</taxon>
        <taxon>Actinomycetes</taxon>
        <taxon>Frankiales</taxon>
        <taxon>Frankiaceae</taxon>
        <taxon>Frankia</taxon>
    </lineage>
</organism>
<feature type="region of interest" description="Disordered" evidence="1">
    <location>
        <begin position="57"/>
        <end position="106"/>
    </location>
</feature>
<feature type="compositionally biased region" description="Basic and acidic residues" evidence="1">
    <location>
        <begin position="89"/>
        <end position="99"/>
    </location>
</feature>
<protein>
    <submittedName>
        <fullName evidence="2">Uncharacterized protein</fullName>
    </submittedName>
</protein>
<name>A0A0D8BIL6_9ACTN</name>
<dbReference type="AlphaFoldDB" id="A0A0D8BIL6"/>
<evidence type="ECO:0000256" key="1">
    <source>
        <dbReference type="SAM" id="MobiDB-lite"/>
    </source>
</evidence>
<proteinExistence type="predicted"/>
<sequence length="106" mass="11667">MRCLTLKRLQKVLVVRGGMAPERLSLHCDVTNDTDGSISHPPTRADMVHLIEVARTDGPRRDGELRDSGAGNRPCRRSACSGPGRMPKGGRETICDRTGRMVRTGW</sequence>
<evidence type="ECO:0000313" key="2">
    <source>
        <dbReference type="EMBL" id="KJE23915.1"/>
    </source>
</evidence>
<comment type="caution">
    <text evidence="2">The sequence shown here is derived from an EMBL/GenBank/DDBJ whole genome shotgun (WGS) entry which is preliminary data.</text>
</comment>
<dbReference type="Proteomes" id="UP000032545">
    <property type="component" value="Unassembled WGS sequence"/>
</dbReference>
<dbReference type="PATRIC" id="fig|1502723.3.peg.6981"/>
<accession>A0A0D8BIL6</accession>
<keyword evidence="3" id="KW-1185">Reference proteome</keyword>